<dbReference type="AlphaFoldDB" id="A0A0M0ECP3"/>
<feature type="region of interest" description="Disordered" evidence="1">
    <location>
        <begin position="37"/>
        <end position="56"/>
    </location>
</feature>
<evidence type="ECO:0000256" key="1">
    <source>
        <dbReference type="SAM" id="MobiDB-lite"/>
    </source>
</evidence>
<dbReference type="EMBL" id="LHUQ01000073">
    <property type="protein sequence ID" value="KON62736.1"/>
    <property type="molecule type" value="Genomic_DNA"/>
</dbReference>
<organism evidence="2 3">
    <name type="scientific">Komagataeibacter europaeus</name>
    <name type="common">Gluconacetobacter europaeus</name>
    <dbReference type="NCBI Taxonomy" id="33995"/>
    <lineage>
        <taxon>Bacteria</taxon>
        <taxon>Pseudomonadati</taxon>
        <taxon>Pseudomonadota</taxon>
        <taxon>Alphaproteobacteria</taxon>
        <taxon>Acetobacterales</taxon>
        <taxon>Acetobacteraceae</taxon>
        <taxon>Komagataeibacter</taxon>
    </lineage>
</organism>
<dbReference type="STRING" id="33995.KOEU_37840"/>
<dbReference type="PATRIC" id="fig|33995.3.peg.4187"/>
<keyword evidence="3" id="KW-1185">Reference proteome</keyword>
<dbReference type="Proteomes" id="UP000037566">
    <property type="component" value="Unassembled WGS sequence"/>
</dbReference>
<reference evidence="2" key="1">
    <citation type="submission" date="2015-08" db="EMBL/GenBank/DDBJ databases">
        <title>Draft genome sequence of Komagataeibacter europaeus CECT 8546 a cellulose producer strain from vinegar produced by the traditional method.</title>
        <authorList>
            <person name="Poehlein A."/>
            <person name="Valera M.J."/>
            <person name="Haack F.S."/>
            <person name="Mas A."/>
            <person name="Daniel R."/>
            <person name="Streit W.R."/>
            <person name="Mateo E."/>
        </authorList>
    </citation>
    <scope>NUCLEOTIDE SEQUENCE [LARGE SCALE GENOMIC DNA]</scope>
    <source>
        <strain evidence="2">CECT 8546</strain>
    </source>
</reference>
<protein>
    <submittedName>
        <fullName evidence="2">Uncharacterized protein</fullName>
    </submittedName>
</protein>
<comment type="caution">
    <text evidence="2">The sequence shown here is derived from an EMBL/GenBank/DDBJ whole genome shotgun (WGS) entry which is preliminary data.</text>
</comment>
<gene>
    <name evidence="2" type="ORF">KOEU_37840</name>
</gene>
<sequence>MAFALADRLGEIDPRKIMDLPADILMHWQAFINIQNEPLPDAPERDTSPPVGNKPMTEEELFEANVRIIGYG</sequence>
<accession>A0A0M0ECP3</accession>
<proteinExistence type="predicted"/>
<name>A0A0M0ECP3_KOMEU</name>
<evidence type="ECO:0000313" key="3">
    <source>
        <dbReference type="Proteomes" id="UP000037566"/>
    </source>
</evidence>
<evidence type="ECO:0000313" key="2">
    <source>
        <dbReference type="EMBL" id="KON62736.1"/>
    </source>
</evidence>